<dbReference type="InterPro" id="IPR011989">
    <property type="entry name" value="ARM-like"/>
</dbReference>
<reference evidence="2" key="1">
    <citation type="submission" date="2016-10" db="EMBL/GenBank/DDBJ databases">
        <authorList>
            <person name="Varghese N."/>
            <person name="Submissions S."/>
        </authorList>
    </citation>
    <scope>NUCLEOTIDE SEQUENCE [LARGE SCALE GENOMIC DNA]</scope>
    <source>
        <strain evidence="2">DSM 26348</strain>
    </source>
</reference>
<protein>
    <submittedName>
        <fullName evidence="1">HEAT repeat-containing protein</fullName>
    </submittedName>
</protein>
<organism evidence="1 2">
    <name type="scientific">Planctomicrobium piriforme</name>
    <dbReference type="NCBI Taxonomy" id="1576369"/>
    <lineage>
        <taxon>Bacteria</taxon>
        <taxon>Pseudomonadati</taxon>
        <taxon>Planctomycetota</taxon>
        <taxon>Planctomycetia</taxon>
        <taxon>Planctomycetales</taxon>
        <taxon>Planctomycetaceae</taxon>
        <taxon>Planctomicrobium</taxon>
    </lineage>
</organism>
<dbReference type="InterPro" id="IPR016024">
    <property type="entry name" value="ARM-type_fold"/>
</dbReference>
<dbReference type="SUPFAM" id="SSF48371">
    <property type="entry name" value="ARM repeat"/>
    <property type="match status" value="1"/>
</dbReference>
<dbReference type="STRING" id="1576369.SAMN05421753_11738"/>
<evidence type="ECO:0000313" key="1">
    <source>
        <dbReference type="EMBL" id="SFJ24962.1"/>
    </source>
</evidence>
<proteinExistence type="predicted"/>
<dbReference type="Proteomes" id="UP000199518">
    <property type="component" value="Unassembled WGS sequence"/>
</dbReference>
<dbReference type="Pfam" id="PF13646">
    <property type="entry name" value="HEAT_2"/>
    <property type="match status" value="1"/>
</dbReference>
<gene>
    <name evidence="1" type="ORF">SAMN05421753_11738</name>
</gene>
<name>A0A1I3PUB3_9PLAN</name>
<dbReference type="Gene3D" id="1.25.10.10">
    <property type="entry name" value="Leucine-rich Repeat Variant"/>
    <property type="match status" value="1"/>
</dbReference>
<dbReference type="AlphaFoldDB" id="A0A1I3PUB3"/>
<sequence length="329" mass="34322">MQLKFQCRLRNTGLPVDLQISDAAPLTDRYPTEKPDAFLIGKTSSTGSFCRHATNLNPAQFHRCLFVKKSLAQLPIRTGFALATLTLSLSGCGGGSTAPAAQSPAVLTVPAAEKAPAIRSASTVDTIQARRARELVSLLTQPGADLPNWEEAHTELLELGPHAVPVLAEKLQHGTDVERELAATTLALVGPSAGDAATALVAALQDSSPFVRANAAAALVQLPDYSRQAIPTLIGLLDADDPQLRQLAAVNLSAVGADASPYVDNLKRTLAQTNPPEVLTPVVELLGRIGAPAEPALPELQKIKFEQPGEVGDAATNAIQLITGGTAAP</sequence>
<keyword evidence="2" id="KW-1185">Reference proteome</keyword>
<accession>A0A1I3PUB3</accession>
<dbReference type="EMBL" id="FOQD01000017">
    <property type="protein sequence ID" value="SFJ24962.1"/>
    <property type="molecule type" value="Genomic_DNA"/>
</dbReference>
<evidence type="ECO:0000313" key="2">
    <source>
        <dbReference type="Proteomes" id="UP000199518"/>
    </source>
</evidence>